<feature type="transmembrane region" description="Helical" evidence="1">
    <location>
        <begin position="338"/>
        <end position="363"/>
    </location>
</feature>
<dbReference type="EMBL" id="ABLOKC030000004">
    <property type="protein sequence ID" value="EML1470310.1"/>
    <property type="molecule type" value="Genomic_DNA"/>
</dbReference>
<reference evidence="2" key="1">
    <citation type="submission" date="2024-02" db="EMBL/GenBank/DDBJ databases">
        <authorList>
            <consortium name="Clinical and Environmental Microbiology Branch: Whole genome sequencing antimicrobial resistance pathogens in the healthcare setting"/>
        </authorList>
    </citation>
    <scope>NUCLEOTIDE SEQUENCE</scope>
    <source>
        <strain evidence="2">2021DK-00143</strain>
    </source>
</reference>
<feature type="transmembrane region" description="Helical" evidence="1">
    <location>
        <begin position="266"/>
        <end position="282"/>
    </location>
</feature>
<proteinExistence type="predicted"/>
<feature type="transmembrane region" description="Helical" evidence="1">
    <location>
        <begin position="109"/>
        <end position="135"/>
    </location>
</feature>
<comment type="caution">
    <text evidence="2">The sequence shown here is derived from an EMBL/GenBank/DDBJ whole genome shotgun (WGS) entry which is preliminary data.</text>
</comment>
<feature type="transmembrane region" description="Helical" evidence="1">
    <location>
        <begin position="419"/>
        <end position="441"/>
    </location>
</feature>
<dbReference type="GO" id="GO:0005886">
    <property type="term" value="C:plasma membrane"/>
    <property type="evidence" value="ECO:0007669"/>
    <property type="project" value="TreeGrafter"/>
</dbReference>
<protein>
    <submittedName>
        <fullName evidence="2">GntP family permease</fullName>
    </submittedName>
</protein>
<keyword evidence="1" id="KW-0812">Transmembrane</keyword>
<dbReference type="PANTHER" id="PTHR30354">
    <property type="entry name" value="GNT FAMILY GLUCONATE TRANSPORTER"/>
    <property type="match status" value="1"/>
</dbReference>
<dbReference type="GO" id="GO:0015128">
    <property type="term" value="F:gluconate transmembrane transporter activity"/>
    <property type="evidence" value="ECO:0007669"/>
    <property type="project" value="InterPro"/>
</dbReference>
<feature type="transmembrane region" description="Helical" evidence="1">
    <location>
        <begin position="383"/>
        <end position="407"/>
    </location>
</feature>
<evidence type="ECO:0000256" key="1">
    <source>
        <dbReference type="SAM" id="Phobius"/>
    </source>
</evidence>
<feature type="transmembrane region" description="Helical" evidence="1">
    <location>
        <begin position="7"/>
        <end position="24"/>
    </location>
</feature>
<dbReference type="InterPro" id="IPR003474">
    <property type="entry name" value="Glcn_transporter"/>
</dbReference>
<accession>A0AAI9GMH9</accession>
<feature type="transmembrane region" description="Helical" evidence="1">
    <location>
        <begin position="30"/>
        <end position="48"/>
    </location>
</feature>
<name>A0AAI9GMH9_PLUGE</name>
<keyword evidence="1" id="KW-1133">Transmembrane helix</keyword>
<evidence type="ECO:0000313" key="2">
    <source>
        <dbReference type="EMBL" id="EML1470310.1"/>
    </source>
</evidence>
<dbReference type="AlphaFoldDB" id="A0AAI9GMH9"/>
<keyword evidence="1" id="KW-0472">Membrane</keyword>
<organism evidence="2">
    <name type="scientific">Pluralibacter gergoviae</name>
    <name type="common">Enterobacter gergoviae</name>
    <dbReference type="NCBI Taxonomy" id="61647"/>
    <lineage>
        <taxon>Bacteria</taxon>
        <taxon>Pseudomonadati</taxon>
        <taxon>Pseudomonadota</taxon>
        <taxon>Gammaproteobacteria</taxon>
        <taxon>Enterobacterales</taxon>
        <taxon>Enterobacteriaceae</taxon>
        <taxon>Pluralibacter</taxon>
    </lineage>
</organism>
<dbReference type="Pfam" id="PF02447">
    <property type="entry name" value="GntP_permease"/>
    <property type="match status" value="1"/>
</dbReference>
<dbReference type="RefSeq" id="WP_048286663.1">
    <property type="nucleotide sequence ID" value="NZ_CACVCI010000001.1"/>
</dbReference>
<feature type="transmembrane region" description="Helical" evidence="1">
    <location>
        <begin position="60"/>
        <end position="81"/>
    </location>
</feature>
<feature type="transmembrane region" description="Helical" evidence="1">
    <location>
        <begin position="188"/>
        <end position="211"/>
    </location>
</feature>
<sequence>MNAYEFIGIAGIIIALLAFVYVTIKGVNTIIGAPIVTIIIIVFNKMHVMDSLFGQKDSYVSALANFILANFSIFLLGAVLAKYMEKSGATQSIANKILYYTHTDRPYSVLLAIFIISSIITMGGVSFFVVCFALIPMAKPLFKELNIAWNLVTIPLFAGMATYTMSMLPGSPSIVNVIPANALHTTLTAAPILGIICSIFIVAYSLIYMYYELKKSQKRGETYSTFVDVKEDVSIAQGMLPNFLPSILPMITLLLIIIIFRDVNNIILIALTASILLCALLFRKQANDHVKILNQGALDSVIPVFSTSSTVAFGTVLASSSAFEVIKSLIMTNPGNPLISLSISTAILSCITGSAAGTVGIVMQSFAADYVAMGIDPQIIHRITTIASASFGIMPYTGLCITFNTLAKLSLKQSFRYQFFVVSIGHILTLILALTLVTFVLA</sequence>
<feature type="transmembrane region" description="Helical" evidence="1">
    <location>
        <begin position="147"/>
        <end position="168"/>
    </location>
</feature>
<dbReference type="PANTHER" id="PTHR30354:SF7">
    <property type="entry name" value="BLL7963 PROTEIN"/>
    <property type="match status" value="1"/>
</dbReference>
<feature type="transmembrane region" description="Helical" evidence="1">
    <location>
        <begin position="240"/>
        <end position="260"/>
    </location>
</feature>
<gene>
    <name evidence="2" type="ORF">QEG54_000998</name>
</gene>